<name>A0AAE7RZM1_9MONO</name>
<feature type="region of interest" description="Disordered" evidence="1">
    <location>
        <begin position="26"/>
        <end position="48"/>
    </location>
</feature>
<proteinExistence type="predicted"/>
<evidence type="ECO:0000313" key="3">
    <source>
        <dbReference type="Proteomes" id="UP000830880"/>
    </source>
</evidence>
<organism evidence="2 3">
    <name type="scientific">Anisopteromalus calandrae negative-strand RNA virus 1</name>
    <dbReference type="NCBI Taxonomy" id="2848909"/>
    <lineage>
        <taxon>Viruses</taxon>
        <taxon>Riboviria</taxon>
        <taxon>Orthornavirae</taxon>
        <taxon>Negarnaviricota</taxon>
        <taxon>Haploviricotina</taxon>
        <taxon>Monjiviricetes</taxon>
        <taxon>Mononegavirales</taxon>
        <taxon>Lispiviridae</taxon>
        <taxon>Anidravirus</taxon>
        <taxon>Anidravirus hangzhouense</taxon>
    </lineage>
</organism>
<accession>A0AAE7RZM1</accession>
<evidence type="ECO:0000256" key="1">
    <source>
        <dbReference type="SAM" id="MobiDB-lite"/>
    </source>
</evidence>
<feature type="compositionally biased region" description="Basic and acidic residues" evidence="1">
    <location>
        <begin position="203"/>
        <end position="213"/>
    </location>
</feature>
<protein>
    <submittedName>
        <fullName evidence="2">Phosphoprotein</fullName>
    </submittedName>
</protein>
<dbReference type="EMBL" id="MW864602">
    <property type="protein sequence ID" value="QWT43282.1"/>
    <property type="molecule type" value="Genomic_RNA"/>
</dbReference>
<dbReference type="Proteomes" id="UP000830880">
    <property type="component" value="Segment"/>
</dbReference>
<dbReference type="RefSeq" id="YP_010801068.1">
    <property type="nucleotide sequence ID" value="NC_076943.1"/>
</dbReference>
<feature type="compositionally biased region" description="Acidic residues" evidence="1">
    <location>
        <begin position="190"/>
        <end position="202"/>
    </location>
</feature>
<reference evidence="2" key="1">
    <citation type="journal article" date="2021" name="MSphere">
        <title>Diverse RNA Viruses Discovered in Three Parasitoid Wasps of the Rice Weevil Sitophilus oryzae.</title>
        <authorList>
            <person name="Wang F."/>
            <person name="Yuan B."/>
            <person name="Xiao S."/>
            <person name="Zhang J."/>
            <person name="Jia W."/>
            <person name="Fang Q."/>
            <person name="Wang F."/>
            <person name="Song Q."/>
            <person name="Ye G."/>
        </authorList>
    </citation>
    <scope>NUCLEOTIDE SEQUENCE</scope>
</reference>
<keyword evidence="3" id="KW-1185">Reference proteome</keyword>
<sequence length="457" mass="50980">MSCPPPVNRNLKPLVYLTSGFTGGYIMGRNRKSTNQPSPTSADKPLEPTTKEDALDLIDQYHSANTPLTDQHLEKCIRLIGVQEDQLADRVQEAKIRHQKSRLQKEEDAKKVAELGKKATVNFDPSVAGASGVDIKDAQSSVDVVPPGSGHFGEFEKLQADEHPRALPLLTDPTDTSPYDIALPDLGISDSDEELELDDSDSDQQRIREEKQGARKKKPTTSVKPIKLNVDAEDPYSHVLNYLAEILSLQRAMEAKIQGLEDVLYSQVSVLVSKSEDLANNSADLKVTVAELSNSVQALTRRLALPSVKEAVVKRIEPSTVVRADDVFKRKVAVTEKNLQAITEYLLQVKVIKPYEVDTTAKMISSLDMEDIEWHASKLGKELTPCEKSMFYEWDGKSNEFIAQVATMLKKRSPLSENEIKCMEKKQTPSHTVKKTIDKTVGTNRVRKTKRDILNMF</sequence>
<gene>
    <name evidence="2" type="primary">P</name>
</gene>
<feature type="region of interest" description="Disordered" evidence="1">
    <location>
        <begin position="167"/>
        <end position="222"/>
    </location>
</feature>
<evidence type="ECO:0000313" key="2">
    <source>
        <dbReference type="EMBL" id="QWT43282.1"/>
    </source>
</evidence>
<dbReference type="GeneID" id="80539752"/>
<dbReference type="KEGG" id="vg:80539752"/>